<dbReference type="GO" id="GO:0016787">
    <property type="term" value="F:hydrolase activity"/>
    <property type="evidence" value="ECO:0007669"/>
    <property type="project" value="UniProtKB-KW"/>
</dbReference>
<dbReference type="PANTHER" id="PTHR46623:SF6">
    <property type="entry name" value="ALPHA_BETA-HYDROLASES SUPERFAMILY PROTEIN"/>
    <property type="match status" value="1"/>
</dbReference>
<comment type="caution">
    <text evidence="2">The sequence shown here is derived from an EMBL/GenBank/DDBJ whole genome shotgun (WGS) entry which is preliminary data.</text>
</comment>
<evidence type="ECO:0000259" key="1">
    <source>
        <dbReference type="Pfam" id="PF01738"/>
    </source>
</evidence>
<protein>
    <submittedName>
        <fullName evidence="2">Dienelactone hydrolase family protein</fullName>
    </submittedName>
</protein>
<organism evidence="2 3">
    <name type="scientific">Pseudoalteromonas haloplanktis</name>
    <name type="common">Alteromonas haloplanktis</name>
    <dbReference type="NCBI Taxonomy" id="228"/>
    <lineage>
        <taxon>Bacteria</taxon>
        <taxon>Pseudomonadati</taxon>
        <taxon>Pseudomonadota</taxon>
        <taxon>Gammaproteobacteria</taxon>
        <taxon>Alteromonadales</taxon>
        <taxon>Pseudoalteromonadaceae</taxon>
        <taxon>Pseudoalteromonas</taxon>
    </lineage>
</organism>
<dbReference type="SUPFAM" id="SSF53474">
    <property type="entry name" value="alpha/beta-Hydrolases"/>
    <property type="match status" value="1"/>
</dbReference>
<dbReference type="RefSeq" id="WP_016709370.1">
    <property type="nucleotide sequence ID" value="NZ_JAVIFY010000002.1"/>
</dbReference>
<dbReference type="InterPro" id="IPR029058">
    <property type="entry name" value="AB_hydrolase_fold"/>
</dbReference>
<keyword evidence="3" id="KW-1185">Reference proteome</keyword>
<evidence type="ECO:0000313" key="3">
    <source>
        <dbReference type="Proteomes" id="UP001226574"/>
    </source>
</evidence>
<gene>
    <name evidence="2" type="ORF">RC083_04470</name>
</gene>
<accession>A0ABU1B8R3</accession>
<dbReference type="Proteomes" id="UP001226574">
    <property type="component" value="Unassembled WGS sequence"/>
</dbReference>
<evidence type="ECO:0000313" key="2">
    <source>
        <dbReference type="EMBL" id="MDQ9090846.1"/>
    </source>
</evidence>
<keyword evidence="2" id="KW-0378">Hydrolase</keyword>
<proteinExistence type="predicted"/>
<dbReference type="Gene3D" id="3.40.50.1820">
    <property type="entry name" value="alpha/beta hydrolase"/>
    <property type="match status" value="1"/>
</dbReference>
<name>A0ABU1B8R3_PSEHA</name>
<dbReference type="PANTHER" id="PTHR46623">
    <property type="entry name" value="CARBOXYMETHYLENEBUTENOLIDASE-RELATED"/>
    <property type="match status" value="1"/>
</dbReference>
<dbReference type="InterPro" id="IPR002925">
    <property type="entry name" value="Dienelactn_hydro"/>
</dbReference>
<dbReference type="EMBL" id="JAVIFY010000002">
    <property type="protein sequence ID" value="MDQ9090846.1"/>
    <property type="molecule type" value="Genomic_DNA"/>
</dbReference>
<feature type="domain" description="Dienelactone hydrolase" evidence="1">
    <location>
        <begin position="64"/>
        <end position="174"/>
    </location>
</feature>
<dbReference type="Pfam" id="PF01738">
    <property type="entry name" value="DLH"/>
    <property type="match status" value="1"/>
</dbReference>
<dbReference type="InterPro" id="IPR051049">
    <property type="entry name" value="Dienelactone_hydrolase-like"/>
</dbReference>
<reference evidence="2 3" key="1">
    <citation type="submission" date="2023-08" db="EMBL/GenBank/DDBJ databases">
        <title>Pseudoalteromonas haloplanktis LL1 genome.</title>
        <authorList>
            <person name="Wu S."/>
        </authorList>
    </citation>
    <scope>NUCLEOTIDE SEQUENCE [LARGE SCALE GENOMIC DNA]</scope>
    <source>
        <strain evidence="2 3">LL1</strain>
    </source>
</reference>
<sequence>MQYIVASDIFGKTAHLSHFTRQLQGASTMVDPYQGQLQAVMSEQQQYDVFMTKCGHDHYHKKLNIIVSRIAKPTTIIGFSAGGAAAWRSQAAVKNPHIKKLIAFYPNQVRHHLDLVANVPCEFIFAKQEAHFDVDPIATRLAQQANVTCQLVEHGHGFMNPLSKCFDSVAYQQYSKYLSVENNR</sequence>